<organism evidence="1">
    <name type="scientific">marine sediment metagenome</name>
    <dbReference type="NCBI Taxonomy" id="412755"/>
    <lineage>
        <taxon>unclassified sequences</taxon>
        <taxon>metagenomes</taxon>
        <taxon>ecological metagenomes</taxon>
    </lineage>
</organism>
<comment type="caution">
    <text evidence="1">The sequence shown here is derived from an EMBL/GenBank/DDBJ whole genome shotgun (WGS) entry which is preliminary data.</text>
</comment>
<accession>X0UTJ0</accession>
<sequence>PLAALPAGGRSSRESQHTLLAGIASYLAYWDGVEPLLPPGYLEQIVRIAVVNPDMSQAVSNWVAIGNPGHDLIIIGEDEAVAAAERRLNAKARSLARHMAGIDGLVNKYLEQVALTGAISSEDVVTLGPAGGGVEQVVIVPTSQIRFKREGGEYVPYQLVDGEELLLNPITYRYLAHMTIENSPYAKPPMVAAIEPILDQRIMKKNLQFVIKKFGLFGLISAAVTPPNRDLREPEDEYQKRVQSYLKQVLEAFKENFHEGLAVYTNDIKVERT</sequence>
<dbReference type="EMBL" id="BARS01020588">
    <property type="protein sequence ID" value="GAG09040.1"/>
    <property type="molecule type" value="Genomic_DNA"/>
</dbReference>
<feature type="non-terminal residue" evidence="1">
    <location>
        <position position="1"/>
    </location>
</feature>
<dbReference type="AlphaFoldDB" id="X0UTJ0"/>
<name>X0UTJ0_9ZZZZ</name>
<feature type="non-terminal residue" evidence="1">
    <location>
        <position position="273"/>
    </location>
</feature>
<proteinExistence type="predicted"/>
<protein>
    <submittedName>
        <fullName evidence="1">Uncharacterized protein</fullName>
    </submittedName>
</protein>
<evidence type="ECO:0000313" key="1">
    <source>
        <dbReference type="EMBL" id="GAG09040.1"/>
    </source>
</evidence>
<gene>
    <name evidence="1" type="ORF">S01H1_33176</name>
</gene>
<reference evidence="1" key="1">
    <citation type="journal article" date="2014" name="Front. Microbiol.">
        <title>High frequency of phylogenetically diverse reductive dehalogenase-homologous genes in deep subseafloor sedimentary metagenomes.</title>
        <authorList>
            <person name="Kawai M."/>
            <person name="Futagami T."/>
            <person name="Toyoda A."/>
            <person name="Takaki Y."/>
            <person name="Nishi S."/>
            <person name="Hori S."/>
            <person name="Arai W."/>
            <person name="Tsubouchi T."/>
            <person name="Morono Y."/>
            <person name="Uchiyama I."/>
            <person name="Ito T."/>
            <person name="Fujiyama A."/>
            <person name="Inagaki F."/>
            <person name="Takami H."/>
        </authorList>
    </citation>
    <scope>NUCLEOTIDE SEQUENCE</scope>
    <source>
        <strain evidence="1">Expedition CK06-06</strain>
    </source>
</reference>